<dbReference type="Proteomes" id="UP000018855">
    <property type="component" value="Unassembled WGS sequence"/>
</dbReference>
<dbReference type="EMBL" id="AZMJ01000142">
    <property type="protein sequence ID" value="ETJ01178.1"/>
    <property type="molecule type" value="Genomic_DNA"/>
</dbReference>
<sequence>MDYGKTLHLPETEFPMRGNLPKREPEILKFWEDNKIYQKRLE</sequence>
<evidence type="ECO:0000313" key="2">
    <source>
        <dbReference type="Proteomes" id="UP000018855"/>
    </source>
</evidence>
<dbReference type="AlphaFoldDB" id="W1V589"/>
<accession>W1V589</accession>
<dbReference type="GO" id="GO:0016874">
    <property type="term" value="F:ligase activity"/>
    <property type="evidence" value="ECO:0007669"/>
    <property type="project" value="UniProtKB-KW"/>
</dbReference>
<comment type="caution">
    <text evidence="1">The sequence shown here is derived from an EMBL/GenBank/DDBJ whole genome shotgun (WGS) entry which is preliminary data.</text>
</comment>
<evidence type="ECO:0000313" key="1">
    <source>
        <dbReference type="EMBL" id="ETJ01178.1"/>
    </source>
</evidence>
<organism evidence="1 2">
    <name type="scientific">Veillonella dispar DORA_11</name>
    <dbReference type="NCBI Taxonomy" id="1403949"/>
    <lineage>
        <taxon>Bacteria</taxon>
        <taxon>Bacillati</taxon>
        <taxon>Bacillota</taxon>
        <taxon>Negativicutes</taxon>
        <taxon>Veillonellales</taxon>
        <taxon>Veillonellaceae</taxon>
        <taxon>Veillonella</taxon>
    </lineage>
</organism>
<reference evidence="1 2" key="1">
    <citation type="submission" date="2013-12" db="EMBL/GenBank/DDBJ databases">
        <title>A Varibaculum cambriense genome reconstructed from a premature infant gut community with otherwise low bacterial novelty that shifts toward anaerobic metabolism during the third week of life.</title>
        <authorList>
            <person name="Brown C.T."/>
            <person name="Sharon I."/>
            <person name="Thomas B.C."/>
            <person name="Castelle C.J."/>
            <person name="Morowitz M.J."/>
            <person name="Banfield J.F."/>
        </authorList>
    </citation>
    <scope>NUCLEOTIDE SEQUENCE [LARGE SCALE GENOMIC DNA]</scope>
    <source>
        <strain evidence="2">DORA_11</strain>
    </source>
</reference>
<protein>
    <submittedName>
        <fullName evidence="1">Isoleucine-tRNA ligase</fullName>
    </submittedName>
</protein>
<dbReference type="SUPFAM" id="SSF52374">
    <property type="entry name" value="Nucleotidylyl transferase"/>
    <property type="match status" value="1"/>
</dbReference>
<feature type="non-terminal residue" evidence="1">
    <location>
        <position position="42"/>
    </location>
</feature>
<proteinExistence type="predicted"/>
<keyword evidence="1" id="KW-0436">Ligase</keyword>
<name>W1V589_9FIRM</name>
<gene>
    <name evidence="1" type="ORF">Q619_VDC00142G0002</name>
</gene>